<keyword evidence="1" id="KW-0648">Protein biosynthesis</keyword>
<evidence type="ECO:0000313" key="2">
    <source>
        <dbReference type="EMBL" id="BDU77681.1"/>
    </source>
</evidence>
<keyword evidence="3" id="KW-1185">Reference proteome</keyword>
<keyword evidence="1" id="KW-0067">ATP-binding</keyword>
<keyword evidence="1" id="KW-0547">Nucleotide-binding</keyword>
<comment type="function">
    <text evidence="1">Allows the formation of correctly charged Asn-tRNA(Asn) or Gln-tRNA(Gln) through the transamidation of misacylated Asp-tRNA(Asn) or Glu-tRNA(Gln) in organisms which lack either or both of asparaginyl-tRNA or glutaminyl-tRNA synthetases. The reaction takes place in the presence of glutamine and ATP through an activated phospho-Asp-tRNA(Asn) or phospho-Glu-tRNA(Gln).</text>
</comment>
<sequence>MDVTREDVLRCAALTRLHLEEAEIEPLRRDMERLLTHAGSLGALDLEGVAPWGLDAPLPRREDIPAEGLTQAQALANAPRAERGHFVVPRVLG</sequence>
<dbReference type="Pfam" id="PF02686">
    <property type="entry name" value="GatC"/>
    <property type="match status" value="1"/>
</dbReference>
<gene>
    <name evidence="1 2" type="primary">gatC</name>
    <name evidence="2" type="ORF">METESE_26390</name>
</gene>
<dbReference type="GO" id="GO:0005524">
    <property type="term" value="F:ATP binding"/>
    <property type="evidence" value="ECO:0007669"/>
    <property type="project" value="UniProtKB-KW"/>
</dbReference>
<dbReference type="InterPro" id="IPR036113">
    <property type="entry name" value="Asp/Glu-ADT_sf_sub_c"/>
</dbReference>
<dbReference type="EC" id="6.3.5.-" evidence="1"/>
<dbReference type="SUPFAM" id="SSF141000">
    <property type="entry name" value="Glu-tRNAGln amidotransferase C subunit"/>
    <property type="match status" value="1"/>
</dbReference>
<dbReference type="GO" id="GO:0050567">
    <property type="term" value="F:glutaminyl-tRNA synthase (glutamine-hydrolyzing) activity"/>
    <property type="evidence" value="ECO:0007669"/>
    <property type="project" value="UniProtKB-UniRule"/>
</dbReference>
<dbReference type="PANTHER" id="PTHR15004">
    <property type="entry name" value="GLUTAMYL-TRNA(GLN) AMIDOTRANSFERASE SUBUNIT C, MITOCHONDRIAL"/>
    <property type="match status" value="1"/>
</dbReference>
<dbReference type="AlphaFoldDB" id="A0AA48GR16"/>
<dbReference type="InterPro" id="IPR003837">
    <property type="entry name" value="GatC"/>
</dbReference>
<dbReference type="Proteomes" id="UP001228113">
    <property type="component" value="Chromosome"/>
</dbReference>
<proteinExistence type="inferred from homology"/>
<dbReference type="NCBIfam" id="TIGR00135">
    <property type="entry name" value="gatC"/>
    <property type="match status" value="1"/>
</dbReference>
<dbReference type="GO" id="GO:0070681">
    <property type="term" value="P:glutaminyl-tRNAGln biosynthesis via transamidation"/>
    <property type="evidence" value="ECO:0007669"/>
    <property type="project" value="TreeGrafter"/>
</dbReference>
<dbReference type="RefSeq" id="WP_316410380.1">
    <property type="nucleotide sequence ID" value="NZ_AP027081.1"/>
</dbReference>
<dbReference type="EMBL" id="AP027081">
    <property type="protein sequence ID" value="BDU77681.1"/>
    <property type="molecule type" value="Genomic_DNA"/>
</dbReference>
<protein>
    <recommendedName>
        <fullName evidence="1">Aspartyl/glutamyl-tRNA(Asn/Gln) amidotransferase subunit C</fullName>
        <shortName evidence="1">Asp/Glu-ADT subunit C</shortName>
        <ecNumber evidence="1">6.3.5.-</ecNumber>
    </recommendedName>
</protein>
<dbReference type="Gene3D" id="1.10.20.60">
    <property type="entry name" value="Glu-tRNAGln amidotransferase C subunit, N-terminal domain"/>
    <property type="match status" value="1"/>
</dbReference>
<comment type="catalytic activity">
    <reaction evidence="1">
        <text>L-aspartyl-tRNA(Asn) + L-glutamine + ATP + H2O = L-asparaginyl-tRNA(Asn) + L-glutamate + ADP + phosphate + 2 H(+)</text>
        <dbReference type="Rhea" id="RHEA:14513"/>
        <dbReference type="Rhea" id="RHEA-COMP:9674"/>
        <dbReference type="Rhea" id="RHEA-COMP:9677"/>
        <dbReference type="ChEBI" id="CHEBI:15377"/>
        <dbReference type="ChEBI" id="CHEBI:15378"/>
        <dbReference type="ChEBI" id="CHEBI:29985"/>
        <dbReference type="ChEBI" id="CHEBI:30616"/>
        <dbReference type="ChEBI" id="CHEBI:43474"/>
        <dbReference type="ChEBI" id="CHEBI:58359"/>
        <dbReference type="ChEBI" id="CHEBI:78515"/>
        <dbReference type="ChEBI" id="CHEBI:78516"/>
        <dbReference type="ChEBI" id="CHEBI:456216"/>
    </reaction>
</comment>
<dbReference type="GO" id="GO:0006412">
    <property type="term" value="P:translation"/>
    <property type="evidence" value="ECO:0007669"/>
    <property type="project" value="UniProtKB-UniRule"/>
</dbReference>
<reference evidence="2" key="1">
    <citation type="journal article" date="2023" name="Int. J. Syst. Evol. Microbiol.">
        <title>Mesoterricola silvestris gen. nov., sp. nov., Mesoterricola sediminis sp. nov., Geothrix oryzae sp. nov., Geothrix edaphica sp. nov., Geothrix rubra sp. nov., and Geothrix limicola sp. nov., six novel members of Acidobacteriota isolated from soils.</title>
        <authorList>
            <person name="Itoh H."/>
            <person name="Sugisawa Y."/>
            <person name="Mise K."/>
            <person name="Xu Z."/>
            <person name="Kuniyasu M."/>
            <person name="Ushijima N."/>
            <person name="Kawano K."/>
            <person name="Kobayashi E."/>
            <person name="Shiratori Y."/>
            <person name="Masuda Y."/>
            <person name="Senoo K."/>
        </authorList>
    </citation>
    <scope>NUCLEOTIDE SEQUENCE</scope>
    <source>
        <strain evidence="2">W786</strain>
    </source>
</reference>
<dbReference type="GO" id="GO:0006450">
    <property type="term" value="P:regulation of translational fidelity"/>
    <property type="evidence" value="ECO:0007669"/>
    <property type="project" value="InterPro"/>
</dbReference>
<accession>A0AA48GR16</accession>
<organism evidence="2 3">
    <name type="scientific">Mesoterricola sediminis</name>
    <dbReference type="NCBI Taxonomy" id="2927980"/>
    <lineage>
        <taxon>Bacteria</taxon>
        <taxon>Pseudomonadati</taxon>
        <taxon>Acidobacteriota</taxon>
        <taxon>Holophagae</taxon>
        <taxon>Holophagales</taxon>
        <taxon>Holophagaceae</taxon>
        <taxon>Mesoterricola</taxon>
    </lineage>
</organism>
<dbReference type="KEGG" id="msea:METESE_26390"/>
<evidence type="ECO:0000313" key="3">
    <source>
        <dbReference type="Proteomes" id="UP001228113"/>
    </source>
</evidence>
<evidence type="ECO:0000256" key="1">
    <source>
        <dbReference type="HAMAP-Rule" id="MF_00122"/>
    </source>
</evidence>
<name>A0AA48GR16_9BACT</name>
<dbReference type="HAMAP" id="MF_00122">
    <property type="entry name" value="GatC"/>
    <property type="match status" value="1"/>
</dbReference>
<comment type="catalytic activity">
    <reaction evidence="1">
        <text>L-glutamyl-tRNA(Gln) + L-glutamine + ATP + H2O = L-glutaminyl-tRNA(Gln) + L-glutamate + ADP + phosphate + H(+)</text>
        <dbReference type="Rhea" id="RHEA:17521"/>
        <dbReference type="Rhea" id="RHEA-COMP:9681"/>
        <dbReference type="Rhea" id="RHEA-COMP:9684"/>
        <dbReference type="ChEBI" id="CHEBI:15377"/>
        <dbReference type="ChEBI" id="CHEBI:15378"/>
        <dbReference type="ChEBI" id="CHEBI:29985"/>
        <dbReference type="ChEBI" id="CHEBI:30616"/>
        <dbReference type="ChEBI" id="CHEBI:43474"/>
        <dbReference type="ChEBI" id="CHEBI:58359"/>
        <dbReference type="ChEBI" id="CHEBI:78520"/>
        <dbReference type="ChEBI" id="CHEBI:78521"/>
        <dbReference type="ChEBI" id="CHEBI:456216"/>
    </reaction>
</comment>
<comment type="subunit">
    <text evidence="1">Heterotrimer of A, B and C subunits.</text>
</comment>
<comment type="similarity">
    <text evidence="1">Belongs to the GatC family.</text>
</comment>
<dbReference type="PANTHER" id="PTHR15004:SF0">
    <property type="entry name" value="GLUTAMYL-TRNA(GLN) AMIDOTRANSFERASE SUBUNIT C, MITOCHONDRIAL"/>
    <property type="match status" value="1"/>
</dbReference>
<keyword evidence="1" id="KW-0436">Ligase</keyword>